<evidence type="ECO:0000313" key="3">
    <source>
        <dbReference type="Proteomes" id="UP000324222"/>
    </source>
</evidence>
<reference evidence="2 3" key="1">
    <citation type="submission" date="2019-05" db="EMBL/GenBank/DDBJ databases">
        <title>Another draft genome of Portunus trituberculatus and its Hox gene families provides insights of decapod evolution.</title>
        <authorList>
            <person name="Jeong J.-H."/>
            <person name="Song I."/>
            <person name="Kim S."/>
            <person name="Choi T."/>
            <person name="Kim D."/>
            <person name="Ryu S."/>
            <person name="Kim W."/>
        </authorList>
    </citation>
    <scope>NUCLEOTIDE SEQUENCE [LARGE SCALE GENOMIC DNA]</scope>
    <source>
        <tissue evidence="2">Muscle</tissue>
    </source>
</reference>
<name>A0A5B7K590_PORTR</name>
<evidence type="ECO:0000313" key="2">
    <source>
        <dbReference type="EMBL" id="MPD00438.1"/>
    </source>
</evidence>
<keyword evidence="3" id="KW-1185">Reference proteome</keyword>
<organism evidence="2 3">
    <name type="scientific">Portunus trituberculatus</name>
    <name type="common">Swimming crab</name>
    <name type="synonym">Neptunus trituberculatus</name>
    <dbReference type="NCBI Taxonomy" id="210409"/>
    <lineage>
        <taxon>Eukaryota</taxon>
        <taxon>Metazoa</taxon>
        <taxon>Ecdysozoa</taxon>
        <taxon>Arthropoda</taxon>
        <taxon>Crustacea</taxon>
        <taxon>Multicrustacea</taxon>
        <taxon>Malacostraca</taxon>
        <taxon>Eumalacostraca</taxon>
        <taxon>Eucarida</taxon>
        <taxon>Decapoda</taxon>
        <taxon>Pleocyemata</taxon>
        <taxon>Brachyura</taxon>
        <taxon>Eubrachyura</taxon>
        <taxon>Portunoidea</taxon>
        <taxon>Portunidae</taxon>
        <taxon>Portuninae</taxon>
        <taxon>Portunus</taxon>
    </lineage>
</organism>
<feature type="region of interest" description="Disordered" evidence="1">
    <location>
        <begin position="26"/>
        <end position="50"/>
    </location>
</feature>
<comment type="caution">
    <text evidence="2">The sequence shown here is derived from an EMBL/GenBank/DDBJ whole genome shotgun (WGS) entry which is preliminary data.</text>
</comment>
<protein>
    <submittedName>
        <fullName evidence="2">Uncharacterized protein</fullName>
    </submittedName>
</protein>
<sequence>MQLARCTKPKPDACFHRHNTETAHSTTLAAGRADGARCGETGRQQGAHHRYLNPPSFLHALVQSYNEQCIN</sequence>
<dbReference type="Proteomes" id="UP000324222">
    <property type="component" value="Unassembled WGS sequence"/>
</dbReference>
<dbReference type="EMBL" id="VSRR010122918">
    <property type="protein sequence ID" value="MPD00438.1"/>
    <property type="molecule type" value="Genomic_DNA"/>
</dbReference>
<gene>
    <name evidence="2" type="ORF">E2C01_095911</name>
</gene>
<evidence type="ECO:0000256" key="1">
    <source>
        <dbReference type="SAM" id="MobiDB-lite"/>
    </source>
</evidence>
<proteinExistence type="predicted"/>
<accession>A0A5B7K590</accession>
<dbReference type="AlphaFoldDB" id="A0A5B7K590"/>